<reference evidence="1 2" key="1">
    <citation type="journal article" date="2019" name="Appl. Environ. Microbiol.">
        <title>Co-occurrence of broad and narrow host-range viruses infecting the toxic bloom-forming cyanobacterium Microcystis aeruginosa.</title>
        <authorList>
            <person name="Morimoto D."/>
            <person name="Tominaga K."/>
            <person name="Nishimura Y."/>
            <person name="Yoshida N."/>
            <person name="Kimura S."/>
            <person name="Sako Y."/>
            <person name="Yoshida T."/>
        </authorList>
    </citation>
    <scope>NUCLEOTIDE SEQUENCE [LARGE SCALE GENOMIC DNA]</scope>
    <source>
        <strain evidence="1 2">11-30S32</strain>
    </source>
</reference>
<organism evidence="1 2">
    <name type="scientific">Microcystis aeruginosa 11-30S32</name>
    <dbReference type="NCBI Taxonomy" id="2358142"/>
    <lineage>
        <taxon>Bacteria</taxon>
        <taxon>Bacillati</taxon>
        <taxon>Cyanobacteriota</taxon>
        <taxon>Cyanophyceae</taxon>
        <taxon>Oscillatoriophycideae</taxon>
        <taxon>Chroococcales</taxon>
        <taxon>Microcystaceae</taxon>
        <taxon>Microcystis</taxon>
    </lineage>
</organism>
<dbReference type="RefSeq" id="WP_147069175.1">
    <property type="nucleotide sequence ID" value="NZ_BHVU01000030.1"/>
</dbReference>
<evidence type="ECO:0000313" key="2">
    <source>
        <dbReference type="Proteomes" id="UP000321223"/>
    </source>
</evidence>
<name>A0A510PEL5_MICAE</name>
<evidence type="ECO:0008006" key="3">
    <source>
        <dbReference type="Google" id="ProtNLM"/>
    </source>
</evidence>
<dbReference type="Proteomes" id="UP000321223">
    <property type="component" value="Unassembled WGS sequence"/>
</dbReference>
<proteinExistence type="predicted"/>
<protein>
    <recommendedName>
        <fullName evidence="3">NurA domain-containing protein</fullName>
    </recommendedName>
</protein>
<dbReference type="EMBL" id="BHVU01000030">
    <property type="protein sequence ID" value="GCA92171.1"/>
    <property type="molecule type" value="Genomic_DNA"/>
</dbReference>
<accession>A0A510PEL5</accession>
<evidence type="ECO:0000313" key="1">
    <source>
        <dbReference type="EMBL" id="GCA92171.1"/>
    </source>
</evidence>
<dbReference type="AlphaFoldDB" id="A0A510PEL5"/>
<comment type="caution">
    <text evidence="1">The sequence shown here is derived from an EMBL/GenBank/DDBJ whole genome shotgun (WGS) entry which is preliminary data.</text>
</comment>
<gene>
    <name evidence="1" type="ORF">MAE30S32_08230</name>
</gene>
<sequence length="359" mass="41463">MNFSEMLEDTKQVSYDDFIIDSGGIADDIIEMFTNSLAIEVKKVYENDILELQNKKTIRGTNLGLRKLNFGDISQASEVLSGQVAAVDGTFALPRQDYSTGSALCVAIGSASMTRILQDSLHYWSSSKALRNAQDIDDFLDLIEEHIYKPNNTAFMRYFEAEHAIKIDENFIFFDGLLCDEWLANTKEGSEIYRQLLEHPTKKYIGVIKNCKKNLIFSQYARACPSGSILLIETLHDHISRRETETRFSLQSSKQQVRYFWQELSPRIIRGVFKPYKRAFGFEVLEDHLDDMLRLLAADAHMSQEGHEIPYLLNLVDGEIRRMFKRHKLLSDIALKMNQTSDSIYQEEWDERAFRPQQV</sequence>